<dbReference type="HOGENOM" id="CLU_017584_9_3_9"/>
<dbReference type="Gene3D" id="1.10.10.10">
    <property type="entry name" value="Winged helix-like DNA-binding domain superfamily/Winged helix DNA-binding domain"/>
    <property type="match status" value="1"/>
</dbReference>
<name>I4A8J9_DESDJ</name>
<protein>
    <submittedName>
        <fullName evidence="5">Transcriptional regulator</fullName>
    </submittedName>
</protein>
<dbReference type="SMART" id="SM00345">
    <property type="entry name" value="HTH_GNTR"/>
    <property type="match status" value="1"/>
</dbReference>
<dbReference type="Proteomes" id="UP000006053">
    <property type="component" value="Chromosome"/>
</dbReference>
<keyword evidence="2" id="KW-0238">DNA-binding</keyword>
<evidence type="ECO:0000313" key="5">
    <source>
        <dbReference type="EMBL" id="AFM00284.1"/>
    </source>
</evidence>
<evidence type="ECO:0000313" key="6">
    <source>
        <dbReference type="Proteomes" id="UP000006053"/>
    </source>
</evidence>
<dbReference type="SMART" id="SM00895">
    <property type="entry name" value="FCD"/>
    <property type="match status" value="1"/>
</dbReference>
<dbReference type="RefSeq" id="WP_014793772.1">
    <property type="nucleotide sequence ID" value="NC_018017.1"/>
</dbReference>
<reference evidence="5 6" key="2">
    <citation type="journal article" date="2015" name="J. Bacteriol.">
        <title>Genomic, proteomic, and biochemical analysis of the organohalide respiratory pathway in Desulfitobacterium dehalogenans.</title>
        <authorList>
            <person name="Kruse T."/>
            <person name="van de Pas B.A."/>
            <person name="Atteia A."/>
            <person name="Krab K."/>
            <person name="Hagen W.R."/>
            <person name="Goodwin L."/>
            <person name="Chain P."/>
            <person name="Boeren S."/>
            <person name="Maphosa F."/>
            <person name="Schraa G."/>
            <person name="de Vos W.M."/>
            <person name="van der Oost J."/>
            <person name="Smidt H."/>
            <person name="Stams A.J."/>
        </authorList>
    </citation>
    <scope>NUCLEOTIDE SEQUENCE [LARGE SCALE GENOMIC DNA]</scope>
    <source>
        <strain evidence="6">ATCC 51507 / DSM 9161 / JW/IU-DC1</strain>
    </source>
</reference>
<sequence length="236" mass="26907">MILRTKALLSIPEQIAEIIKDNIITGQLKLGDRLPGEIELAEQLGVSRSTLREALDLLEEQQIIYRKQGKQGGSFITKRTTEDVVKYLMNYLALSVGLHSISIENIYEMRMIVEVKGCGLAALRRTDEDLEAMYAALLPLDDLVTPYHFHHNDIIFHKAMAQATHNELMIIYMSLFTKVQEVIGFNASASKEVHQSLVRNLKNIYQAILDQDQERAEKLMVDHIDFFKTIPKGVRI</sequence>
<dbReference type="SUPFAM" id="SSF48008">
    <property type="entry name" value="GntR ligand-binding domain-like"/>
    <property type="match status" value="1"/>
</dbReference>
<dbReference type="InterPro" id="IPR008920">
    <property type="entry name" value="TF_FadR/GntR_C"/>
</dbReference>
<evidence type="ECO:0000259" key="4">
    <source>
        <dbReference type="PROSITE" id="PS50949"/>
    </source>
</evidence>
<dbReference type="AlphaFoldDB" id="I4A8J9"/>
<gene>
    <name evidence="5" type="ordered locus">Desde_1892</name>
</gene>
<keyword evidence="6" id="KW-1185">Reference proteome</keyword>
<dbReference type="KEGG" id="ddh:Desde_1892"/>
<feature type="domain" description="HTH gntR-type" evidence="4">
    <location>
        <begin position="9"/>
        <end position="79"/>
    </location>
</feature>
<keyword evidence="1" id="KW-0805">Transcription regulation</keyword>
<dbReference type="GO" id="GO:0003700">
    <property type="term" value="F:DNA-binding transcription factor activity"/>
    <property type="evidence" value="ECO:0007669"/>
    <property type="project" value="InterPro"/>
</dbReference>
<organism evidence="5 6">
    <name type="scientific">Desulfitobacterium dehalogenans (strain ATCC 51507 / DSM 9161 / JW/IU-DC1)</name>
    <dbReference type="NCBI Taxonomy" id="756499"/>
    <lineage>
        <taxon>Bacteria</taxon>
        <taxon>Bacillati</taxon>
        <taxon>Bacillota</taxon>
        <taxon>Clostridia</taxon>
        <taxon>Eubacteriales</taxon>
        <taxon>Desulfitobacteriaceae</taxon>
        <taxon>Desulfitobacterium</taxon>
    </lineage>
</organism>
<evidence type="ECO:0000256" key="3">
    <source>
        <dbReference type="ARBA" id="ARBA00023163"/>
    </source>
</evidence>
<evidence type="ECO:0000256" key="2">
    <source>
        <dbReference type="ARBA" id="ARBA00023125"/>
    </source>
</evidence>
<dbReference type="CDD" id="cd07377">
    <property type="entry name" value="WHTH_GntR"/>
    <property type="match status" value="1"/>
</dbReference>
<dbReference type="Pfam" id="PF07729">
    <property type="entry name" value="FCD"/>
    <property type="match status" value="1"/>
</dbReference>
<dbReference type="PRINTS" id="PR00035">
    <property type="entry name" value="HTHGNTR"/>
</dbReference>
<evidence type="ECO:0000256" key="1">
    <source>
        <dbReference type="ARBA" id="ARBA00023015"/>
    </source>
</evidence>
<dbReference type="InterPro" id="IPR011711">
    <property type="entry name" value="GntR_C"/>
</dbReference>
<dbReference type="OrthoDB" id="9799482at2"/>
<dbReference type="PANTHER" id="PTHR43537:SF5">
    <property type="entry name" value="UXU OPERON TRANSCRIPTIONAL REGULATOR"/>
    <property type="match status" value="1"/>
</dbReference>
<dbReference type="eggNOG" id="COG2186">
    <property type="taxonomic scope" value="Bacteria"/>
</dbReference>
<dbReference type="SUPFAM" id="SSF46785">
    <property type="entry name" value="Winged helix' DNA-binding domain"/>
    <property type="match status" value="1"/>
</dbReference>
<proteinExistence type="predicted"/>
<dbReference type="InterPro" id="IPR036390">
    <property type="entry name" value="WH_DNA-bd_sf"/>
</dbReference>
<dbReference type="PANTHER" id="PTHR43537">
    <property type="entry name" value="TRANSCRIPTIONAL REGULATOR, GNTR FAMILY"/>
    <property type="match status" value="1"/>
</dbReference>
<dbReference type="EMBL" id="CP003348">
    <property type="protein sequence ID" value="AFM00284.1"/>
    <property type="molecule type" value="Genomic_DNA"/>
</dbReference>
<dbReference type="Pfam" id="PF00392">
    <property type="entry name" value="GntR"/>
    <property type="match status" value="1"/>
</dbReference>
<dbReference type="STRING" id="756499.Desde_1892"/>
<dbReference type="Gene3D" id="1.20.120.530">
    <property type="entry name" value="GntR ligand-binding domain-like"/>
    <property type="match status" value="1"/>
</dbReference>
<reference evidence="6" key="1">
    <citation type="submission" date="2012-06" db="EMBL/GenBank/DDBJ databases">
        <title>Complete sequence of Desulfitobacterium dehalogenans ATCC 51507.</title>
        <authorList>
            <person name="Lucas S."/>
            <person name="Han J."/>
            <person name="Lapidus A."/>
            <person name="Cheng J.-F."/>
            <person name="Goodwin L."/>
            <person name="Pitluck S."/>
            <person name="Peters L."/>
            <person name="Ovchinnikova G."/>
            <person name="Teshima H."/>
            <person name="Detter J.C."/>
            <person name="Han C."/>
            <person name="Tapia R."/>
            <person name="Land M."/>
            <person name="Hauser L."/>
            <person name="Kyrpides N."/>
            <person name="Ivanova N."/>
            <person name="Pagani I."/>
            <person name="Kruse T."/>
            <person name="de Vos W.M."/>
            <person name="Smidt H."/>
            <person name="Woyke T."/>
        </authorList>
    </citation>
    <scope>NUCLEOTIDE SEQUENCE [LARGE SCALE GENOMIC DNA]</scope>
    <source>
        <strain evidence="6">ATCC 51507 / DSM 9161 / JW/IU-DC1</strain>
    </source>
</reference>
<dbReference type="InterPro" id="IPR036388">
    <property type="entry name" value="WH-like_DNA-bd_sf"/>
</dbReference>
<keyword evidence="3" id="KW-0804">Transcription</keyword>
<accession>I4A8J9</accession>
<dbReference type="InterPro" id="IPR000524">
    <property type="entry name" value="Tscrpt_reg_HTH_GntR"/>
</dbReference>
<dbReference type="GO" id="GO:0003677">
    <property type="term" value="F:DNA binding"/>
    <property type="evidence" value="ECO:0007669"/>
    <property type="project" value="UniProtKB-KW"/>
</dbReference>
<dbReference type="PROSITE" id="PS50949">
    <property type="entry name" value="HTH_GNTR"/>
    <property type="match status" value="1"/>
</dbReference>